<reference evidence="1" key="1">
    <citation type="journal article" date="2021" name="Front. Microbiol.">
        <title>Comprehensive Comparative Genomics and Phenotyping of Methylobacterium Species.</title>
        <authorList>
            <person name="Alessa O."/>
            <person name="Ogura Y."/>
            <person name="Fujitani Y."/>
            <person name="Takami H."/>
            <person name="Hayashi T."/>
            <person name="Sahin N."/>
            <person name="Tani A."/>
        </authorList>
    </citation>
    <scope>NUCLEOTIDE SEQUENCE</scope>
    <source>
        <strain evidence="1">DSM 19015</strain>
    </source>
</reference>
<dbReference type="Proteomes" id="UP001055125">
    <property type="component" value="Unassembled WGS sequence"/>
</dbReference>
<protein>
    <submittedName>
        <fullName evidence="1">Uncharacterized protein</fullName>
    </submittedName>
</protein>
<keyword evidence="2" id="KW-1185">Reference proteome</keyword>
<evidence type="ECO:0000313" key="1">
    <source>
        <dbReference type="EMBL" id="GJD97759.1"/>
    </source>
</evidence>
<proteinExistence type="predicted"/>
<sequence>MGEGHGVDLAVAVDASLVATEMATNPERKLASRRAAVRSAILLARPVKR</sequence>
<name>A0ABQ4S5K5_9HYPH</name>
<comment type="caution">
    <text evidence="1">The sequence shown here is derived from an EMBL/GenBank/DDBJ whole genome shotgun (WGS) entry which is preliminary data.</text>
</comment>
<dbReference type="EMBL" id="BPQP01000107">
    <property type="protein sequence ID" value="GJD97759.1"/>
    <property type="molecule type" value="Genomic_DNA"/>
</dbReference>
<organism evidence="1 2">
    <name type="scientific">Methylobacterium iners</name>
    <dbReference type="NCBI Taxonomy" id="418707"/>
    <lineage>
        <taxon>Bacteria</taxon>
        <taxon>Pseudomonadati</taxon>
        <taxon>Pseudomonadota</taxon>
        <taxon>Alphaproteobacteria</taxon>
        <taxon>Hyphomicrobiales</taxon>
        <taxon>Methylobacteriaceae</taxon>
        <taxon>Methylobacterium</taxon>
    </lineage>
</organism>
<evidence type="ECO:0000313" key="2">
    <source>
        <dbReference type="Proteomes" id="UP001055125"/>
    </source>
</evidence>
<accession>A0ABQ4S5K5</accession>
<gene>
    <name evidence="1" type="ORF">OCOJLMKI_4992</name>
</gene>
<reference evidence="1" key="2">
    <citation type="submission" date="2021-08" db="EMBL/GenBank/DDBJ databases">
        <authorList>
            <person name="Tani A."/>
            <person name="Ola A."/>
            <person name="Ogura Y."/>
            <person name="Katsura K."/>
            <person name="Hayashi T."/>
        </authorList>
    </citation>
    <scope>NUCLEOTIDE SEQUENCE</scope>
    <source>
        <strain evidence="1">DSM 19015</strain>
    </source>
</reference>